<evidence type="ECO:0000313" key="2">
    <source>
        <dbReference type="EMBL" id="KAL3421217.1"/>
    </source>
</evidence>
<dbReference type="InterPro" id="IPR045518">
    <property type="entry name" value="2EXR"/>
</dbReference>
<dbReference type="EMBL" id="JBFCZG010000006">
    <property type="protein sequence ID" value="KAL3421217.1"/>
    <property type="molecule type" value="Genomic_DNA"/>
</dbReference>
<dbReference type="Proteomes" id="UP001629113">
    <property type="component" value="Unassembled WGS sequence"/>
</dbReference>
<name>A0ABR4PD49_9HELO</name>
<dbReference type="PANTHER" id="PTHR35910:SF6">
    <property type="entry name" value="2EXR DOMAIN-CONTAINING PROTEIN"/>
    <property type="match status" value="1"/>
</dbReference>
<comment type="caution">
    <text evidence="2">The sequence shown here is derived from an EMBL/GenBank/DDBJ whole genome shotgun (WGS) entry which is preliminary data.</text>
</comment>
<organism evidence="2 3">
    <name type="scientific">Phlyctema vagabunda</name>
    <dbReference type="NCBI Taxonomy" id="108571"/>
    <lineage>
        <taxon>Eukaryota</taxon>
        <taxon>Fungi</taxon>
        <taxon>Dikarya</taxon>
        <taxon>Ascomycota</taxon>
        <taxon>Pezizomycotina</taxon>
        <taxon>Leotiomycetes</taxon>
        <taxon>Helotiales</taxon>
        <taxon>Dermateaceae</taxon>
        <taxon>Phlyctema</taxon>
    </lineage>
</organism>
<reference evidence="2 3" key="1">
    <citation type="submission" date="2024-06" db="EMBL/GenBank/DDBJ databases">
        <title>Complete genome of Phlyctema vagabunda strain 19-DSS-EL-015.</title>
        <authorList>
            <person name="Fiorenzani C."/>
        </authorList>
    </citation>
    <scope>NUCLEOTIDE SEQUENCE [LARGE SCALE GENOMIC DNA]</scope>
    <source>
        <strain evidence="2 3">19-DSS-EL-015</strain>
    </source>
</reference>
<keyword evidence="3" id="KW-1185">Reference proteome</keyword>
<dbReference type="Pfam" id="PF20150">
    <property type="entry name" value="2EXR"/>
    <property type="match status" value="1"/>
</dbReference>
<evidence type="ECO:0000313" key="3">
    <source>
        <dbReference type="Proteomes" id="UP001629113"/>
    </source>
</evidence>
<feature type="domain" description="2EXR" evidence="1">
    <location>
        <begin position="26"/>
        <end position="123"/>
    </location>
</feature>
<proteinExistence type="predicted"/>
<evidence type="ECO:0000259" key="1">
    <source>
        <dbReference type="Pfam" id="PF20150"/>
    </source>
</evidence>
<gene>
    <name evidence="2" type="ORF">PVAG01_07662</name>
</gene>
<accession>A0ABR4PD49</accession>
<protein>
    <recommendedName>
        <fullName evidence="1">2EXR domain-containing protein</fullName>
    </recommendedName>
</protein>
<sequence length="439" mass="51025">MEDLIRHLAPPQTTDDLISLEEPARFAQFSELPRELRDMIWEFALPGPRYIELRFSTEAQEALEAWEPWHPWEEAGSPWEFFCQERVPTIFWACHEARETVERRCTQMGSTGLPLYTNLATDRFVISHKRFQSCQGDFASHLSMEFTQLIRHLVLDTPLRDLAGLRHFTNLETLAVAVDAKPMYAEDPEPLPEDSALDVVGFNNYLDTKRLIEIPAHVCGFDPGMVERENKQKRFAETLRAQMERWFTIFQGTQTKSWKIPELQVGQCILSERPGLEWELFDDHWYCSAEPAMLVSFFPRSYFVRISRAKFAAADFENLQFATREAYLDMIPSEDEDPSEFFTHVIKMPEFDYRCHLYYFPCSTNRFVDRASARPVKSLLDMDIDIRPVRNKSIKHSQAAKKETPKSILDLGLAHELAEIPSLLLPHDDSELEYSDGED</sequence>
<dbReference type="PANTHER" id="PTHR35910">
    <property type="entry name" value="2EXR DOMAIN-CONTAINING PROTEIN"/>
    <property type="match status" value="1"/>
</dbReference>